<dbReference type="InterPro" id="IPR019734">
    <property type="entry name" value="TPR_rpt"/>
</dbReference>
<dbReference type="RefSeq" id="WP_100899405.1">
    <property type="nucleotide sequence ID" value="NZ_CAWNNC010000001.1"/>
</dbReference>
<dbReference type="PANTHER" id="PTHR45588">
    <property type="entry name" value="TPR DOMAIN-CONTAINING PROTEIN"/>
    <property type="match status" value="1"/>
</dbReference>
<keyword evidence="4" id="KW-1185">Reference proteome</keyword>
<keyword evidence="1" id="KW-0802">TPR repeat</keyword>
<feature type="chain" id="PRO_5014759040" evidence="2">
    <location>
        <begin position="23"/>
        <end position="552"/>
    </location>
</feature>
<keyword evidence="2" id="KW-0732">Signal</keyword>
<proteinExistence type="predicted"/>
<dbReference type="Gene3D" id="1.25.40.10">
    <property type="entry name" value="Tetratricopeptide repeat domain"/>
    <property type="match status" value="2"/>
</dbReference>
<sequence>MKYLFIIWVLILSLIAPSAAIADDRPLHVYAQAIQPYSLISGVGTIHHPVSTSNPQAQEFFDQGLNLIYAFNHDEAVRSFQHAAKLDPHLALAYWGIALALGPNINLAIDPNRELAAYQAVQQALALSTQASAQERDYITALAKRYSQDPDADLFQLAVDYAKAMGTLVKRYPDDLDAATLYAESLMDLHPWQHWTKDGKPQPDTEEIVAILESVLKRNPNHTGANHYYIHAVEASLSPERALVSAKILGTLAPTAGHLVHMPSHIYFRVGDYEGAMQANEQAIAQDDIYIKKYQVQGTYAMMYYNHNIHFLMVASSMAGKYKDALQAAETLVANATAIDPYAPMLEGFLGSKMLIQTRFSDWQAILKTPAPDAKLPTTTALWHFAHGMASAATGKLEDAASESRALLAAKQGISTEATIGFSPASRILDIALKVLDAKIAREKHDYESAILLLEKAVALEDTLDYVEPPDWYFSTRESLGSVLLAKGDYAQAEKVFRADLEKYPHNGRSLFGLQASLQALSKDKAAQLVKAELETAWKGDEKQLDIANMLY</sequence>
<dbReference type="PROSITE" id="PS50005">
    <property type="entry name" value="TPR"/>
    <property type="match status" value="2"/>
</dbReference>
<accession>A0A2K8SRE0</accession>
<evidence type="ECO:0000313" key="3">
    <source>
        <dbReference type="EMBL" id="AUB37920.1"/>
    </source>
</evidence>
<dbReference type="PANTHER" id="PTHR45588:SF1">
    <property type="entry name" value="WW DOMAIN-CONTAINING PROTEIN"/>
    <property type="match status" value="1"/>
</dbReference>
<gene>
    <name evidence="3" type="ORF">COO91_03871</name>
</gene>
<dbReference type="OrthoDB" id="9778494at2"/>
<protein>
    <submittedName>
        <fullName evidence="3">Tetratricopeptide</fullName>
    </submittedName>
</protein>
<dbReference type="Proteomes" id="UP000232003">
    <property type="component" value="Chromosome"/>
</dbReference>
<feature type="repeat" description="TPR" evidence="1">
    <location>
        <begin position="474"/>
        <end position="507"/>
    </location>
</feature>
<dbReference type="AlphaFoldDB" id="A0A2K8SRE0"/>
<evidence type="ECO:0000313" key="4">
    <source>
        <dbReference type="Proteomes" id="UP000232003"/>
    </source>
</evidence>
<evidence type="ECO:0000256" key="2">
    <source>
        <dbReference type="SAM" id="SignalP"/>
    </source>
</evidence>
<dbReference type="KEGG" id="nfl:COO91_03871"/>
<dbReference type="EMBL" id="CP024785">
    <property type="protein sequence ID" value="AUB37920.1"/>
    <property type="molecule type" value="Genomic_DNA"/>
</dbReference>
<dbReference type="InterPro" id="IPR011990">
    <property type="entry name" value="TPR-like_helical_dom_sf"/>
</dbReference>
<dbReference type="SMART" id="SM00028">
    <property type="entry name" value="TPR"/>
    <property type="match status" value="3"/>
</dbReference>
<name>A0A2K8SRE0_9NOSO</name>
<feature type="repeat" description="TPR" evidence="1">
    <location>
        <begin position="57"/>
        <end position="90"/>
    </location>
</feature>
<feature type="signal peptide" evidence="2">
    <location>
        <begin position="1"/>
        <end position="22"/>
    </location>
</feature>
<dbReference type="SUPFAM" id="SSF48452">
    <property type="entry name" value="TPR-like"/>
    <property type="match status" value="2"/>
</dbReference>
<reference evidence="3 4" key="1">
    <citation type="submission" date="2017-11" db="EMBL/GenBank/DDBJ databases">
        <title>Complete genome of a free-living desiccation-tolerant cyanobacterium and its photosynthetic adaptation to extreme terrestrial habitat.</title>
        <authorList>
            <person name="Shang J."/>
        </authorList>
    </citation>
    <scope>NUCLEOTIDE SEQUENCE [LARGE SCALE GENOMIC DNA]</scope>
    <source>
        <strain evidence="3 4">CCNUN1</strain>
    </source>
</reference>
<evidence type="ECO:0000256" key="1">
    <source>
        <dbReference type="PROSITE-ProRule" id="PRU00339"/>
    </source>
</evidence>
<organism evidence="3 4">
    <name type="scientific">Nostoc flagelliforme CCNUN1</name>
    <dbReference type="NCBI Taxonomy" id="2038116"/>
    <lineage>
        <taxon>Bacteria</taxon>
        <taxon>Bacillati</taxon>
        <taxon>Cyanobacteriota</taxon>
        <taxon>Cyanophyceae</taxon>
        <taxon>Nostocales</taxon>
        <taxon>Nostocaceae</taxon>
        <taxon>Nostoc</taxon>
    </lineage>
</organism>